<feature type="domain" description="Response regulatory" evidence="10">
    <location>
        <begin position="4"/>
        <end position="118"/>
    </location>
</feature>
<feature type="domain" description="OmpR/PhoB-type" evidence="11">
    <location>
        <begin position="128"/>
        <end position="224"/>
    </location>
</feature>
<dbReference type="InterPro" id="IPR001867">
    <property type="entry name" value="OmpR/PhoB-type_DNA-bd"/>
</dbReference>
<dbReference type="InterPro" id="IPR036388">
    <property type="entry name" value="WH-like_DNA-bd_sf"/>
</dbReference>
<dbReference type="PANTHER" id="PTHR48111:SF39">
    <property type="entry name" value="TRANSCRIPTIONAL REGULATORY PROTEIN CPXR"/>
    <property type="match status" value="1"/>
</dbReference>
<dbReference type="GO" id="GO:0032993">
    <property type="term" value="C:protein-DNA complex"/>
    <property type="evidence" value="ECO:0007669"/>
    <property type="project" value="TreeGrafter"/>
</dbReference>
<keyword evidence="3 8" id="KW-0597">Phosphoprotein</keyword>
<name>A0A7Z6ZSL1_9GAMM</name>
<evidence type="ECO:0000256" key="9">
    <source>
        <dbReference type="PROSITE-ProRule" id="PRU01091"/>
    </source>
</evidence>
<evidence type="ECO:0000313" key="13">
    <source>
        <dbReference type="Proteomes" id="UP000287766"/>
    </source>
</evidence>
<dbReference type="SMART" id="SM00448">
    <property type="entry name" value="REC"/>
    <property type="match status" value="1"/>
</dbReference>
<protein>
    <submittedName>
        <fullName evidence="12">DNA-binding response regulator</fullName>
    </submittedName>
</protein>
<dbReference type="PROSITE" id="PS50110">
    <property type="entry name" value="RESPONSE_REGULATORY"/>
    <property type="match status" value="1"/>
</dbReference>
<dbReference type="InterPro" id="IPR011006">
    <property type="entry name" value="CheY-like_superfamily"/>
</dbReference>
<dbReference type="Pfam" id="PF00072">
    <property type="entry name" value="Response_reg"/>
    <property type="match status" value="1"/>
</dbReference>
<dbReference type="SUPFAM" id="SSF46894">
    <property type="entry name" value="C-terminal effector domain of the bipartite response regulators"/>
    <property type="match status" value="1"/>
</dbReference>
<evidence type="ECO:0000256" key="5">
    <source>
        <dbReference type="ARBA" id="ARBA00023015"/>
    </source>
</evidence>
<dbReference type="Proteomes" id="UP000287766">
    <property type="component" value="Unassembled WGS sequence"/>
</dbReference>
<keyword evidence="13" id="KW-1185">Reference proteome</keyword>
<evidence type="ECO:0000313" key="12">
    <source>
        <dbReference type="EMBL" id="RUO39631.1"/>
    </source>
</evidence>
<evidence type="ECO:0000256" key="1">
    <source>
        <dbReference type="ARBA" id="ARBA00004496"/>
    </source>
</evidence>
<evidence type="ECO:0000256" key="7">
    <source>
        <dbReference type="ARBA" id="ARBA00023163"/>
    </source>
</evidence>
<dbReference type="GO" id="GO:0000156">
    <property type="term" value="F:phosphorelay response regulator activity"/>
    <property type="evidence" value="ECO:0007669"/>
    <property type="project" value="TreeGrafter"/>
</dbReference>
<feature type="DNA-binding region" description="OmpR/PhoB-type" evidence="9">
    <location>
        <begin position="128"/>
        <end position="224"/>
    </location>
</feature>
<dbReference type="InterPro" id="IPR016032">
    <property type="entry name" value="Sig_transdc_resp-reg_C-effctor"/>
</dbReference>
<dbReference type="FunFam" id="3.40.50.2300:FF:000001">
    <property type="entry name" value="DNA-binding response regulator PhoB"/>
    <property type="match status" value="1"/>
</dbReference>
<dbReference type="InterPro" id="IPR001789">
    <property type="entry name" value="Sig_transdc_resp-reg_receiver"/>
</dbReference>
<keyword evidence="5" id="KW-0805">Transcription regulation</keyword>
<dbReference type="PROSITE" id="PS51755">
    <property type="entry name" value="OMPR_PHOB"/>
    <property type="match status" value="1"/>
</dbReference>
<keyword evidence="7" id="KW-0804">Transcription</keyword>
<dbReference type="PANTHER" id="PTHR48111">
    <property type="entry name" value="REGULATOR OF RPOS"/>
    <property type="match status" value="1"/>
</dbReference>
<dbReference type="AlphaFoldDB" id="A0A7Z6ZSL1"/>
<evidence type="ECO:0000256" key="6">
    <source>
        <dbReference type="ARBA" id="ARBA00023125"/>
    </source>
</evidence>
<evidence type="ECO:0000259" key="11">
    <source>
        <dbReference type="PROSITE" id="PS51755"/>
    </source>
</evidence>
<organism evidence="12 13">
    <name type="scientific">Pseudidiomarina aestuarii</name>
    <dbReference type="NCBI Taxonomy" id="624146"/>
    <lineage>
        <taxon>Bacteria</taxon>
        <taxon>Pseudomonadati</taxon>
        <taxon>Pseudomonadota</taxon>
        <taxon>Gammaproteobacteria</taxon>
        <taxon>Alteromonadales</taxon>
        <taxon>Idiomarinaceae</taxon>
        <taxon>Pseudidiomarina</taxon>
    </lineage>
</organism>
<keyword evidence="2" id="KW-0963">Cytoplasm</keyword>
<sequence>MMTKILLVDDDAELSSMLEQILTREGYELTLAADGETGLQRALSGSYNLILLDVMLPGIDGFQLLQRLRQQARSTPVLMLTARGDDDDRVAGLELGADDYLPKPFYPKELVARVKALLRRTPNTSVTPEPLEHAGFHIDPMQNEAKVDDVVLELTPTEFDILRVLVQGAGQVVSKDQMSVAALGRQLAPFDRSLDVHISNIRKKIHHNPERIQTVRGRGYRLMALASA</sequence>
<dbReference type="Gene3D" id="6.10.250.690">
    <property type="match status" value="1"/>
</dbReference>
<dbReference type="SUPFAM" id="SSF52172">
    <property type="entry name" value="CheY-like"/>
    <property type="match status" value="1"/>
</dbReference>
<dbReference type="Gene3D" id="1.10.10.10">
    <property type="entry name" value="Winged helix-like DNA-binding domain superfamily/Winged helix DNA-binding domain"/>
    <property type="match status" value="1"/>
</dbReference>
<proteinExistence type="predicted"/>
<dbReference type="CDD" id="cd00383">
    <property type="entry name" value="trans_reg_C"/>
    <property type="match status" value="1"/>
</dbReference>
<evidence type="ECO:0000259" key="10">
    <source>
        <dbReference type="PROSITE" id="PS50110"/>
    </source>
</evidence>
<gene>
    <name evidence="12" type="ORF">CWE22_08895</name>
</gene>
<dbReference type="Gene3D" id="3.40.50.2300">
    <property type="match status" value="1"/>
</dbReference>
<reference evidence="13" key="1">
    <citation type="journal article" date="2018" name="Front. Microbiol.">
        <title>Genome-Based Analysis Reveals the Taxonomy and Diversity of the Family Idiomarinaceae.</title>
        <authorList>
            <person name="Liu Y."/>
            <person name="Lai Q."/>
            <person name="Shao Z."/>
        </authorList>
    </citation>
    <scope>NUCLEOTIDE SEQUENCE [LARGE SCALE GENOMIC DNA]</scope>
    <source>
        <strain evidence="13">KYW314</strain>
    </source>
</reference>
<keyword evidence="4" id="KW-0902">Two-component regulatory system</keyword>
<dbReference type="GO" id="GO:0005829">
    <property type="term" value="C:cytosol"/>
    <property type="evidence" value="ECO:0007669"/>
    <property type="project" value="TreeGrafter"/>
</dbReference>
<comment type="subcellular location">
    <subcellularLocation>
        <location evidence="1">Cytoplasm</location>
    </subcellularLocation>
</comment>
<accession>A0A7Z6ZSL1</accession>
<evidence type="ECO:0000256" key="8">
    <source>
        <dbReference type="PROSITE-ProRule" id="PRU00169"/>
    </source>
</evidence>
<dbReference type="GO" id="GO:0006355">
    <property type="term" value="P:regulation of DNA-templated transcription"/>
    <property type="evidence" value="ECO:0007669"/>
    <property type="project" value="InterPro"/>
</dbReference>
<dbReference type="Pfam" id="PF00486">
    <property type="entry name" value="Trans_reg_C"/>
    <property type="match status" value="1"/>
</dbReference>
<dbReference type="EMBL" id="PIPR01000002">
    <property type="protein sequence ID" value="RUO39631.1"/>
    <property type="molecule type" value="Genomic_DNA"/>
</dbReference>
<dbReference type="GO" id="GO:0000976">
    <property type="term" value="F:transcription cis-regulatory region binding"/>
    <property type="evidence" value="ECO:0007669"/>
    <property type="project" value="TreeGrafter"/>
</dbReference>
<keyword evidence="6 9" id="KW-0238">DNA-binding</keyword>
<evidence type="ECO:0000256" key="2">
    <source>
        <dbReference type="ARBA" id="ARBA00022490"/>
    </source>
</evidence>
<evidence type="ECO:0000256" key="4">
    <source>
        <dbReference type="ARBA" id="ARBA00023012"/>
    </source>
</evidence>
<evidence type="ECO:0000256" key="3">
    <source>
        <dbReference type="ARBA" id="ARBA00022553"/>
    </source>
</evidence>
<feature type="modified residue" description="4-aspartylphosphate" evidence="8">
    <location>
        <position position="53"/>
    </location>
</feature>
<dbReference type="InterPro" id="IPR039420">
    <property type="entry name" value="WalR-like"/>
</dbReference>
<comment type="caution">
    <text evidence="12">The sequence shown here is derived from an EMBL/GenBank/DDBJ whole genome shotgun (WGS) entry which is preliminary data.</text>
</comment>
<dbReference type="SMART" id="SM00862">
    <property type="entry name" value="Trans_reg_C"/>
    <property type="match status" value="1"/>
</dbReference>